<accession>A0ABP3FBC4</accession>
<feature type="domain" description="HTH cro/C1-type" evidence="1">
    <location>
        <begin position="28"/>
        <end position="81"/>
    </location>
</feature>
<reference evidence="3" key="1">
    <citation type="journal article" date="2019" name="Int. J. Syst. Evol. Microbiol.">
        <title>The Global Catalogue of Microorganisms (GCM) 10K type strain sequencing project: providing services to taxonomists for standard genome sequencing and annotation.</title>
        <authorList>
            <consortium name="The Broad Institute Genomics Platform"/>
            <consortium name="The Broad Institute Genome Sequencing Center for Infectious Disease"/>
            <person name="Wu L."/>
            <person name="Ma J."/>
        </authorList>
    </citation>
    <scope>NUCLEOTIDE SEQUENCE [LARGE SCALE GENOMIC DNA]</scope>
    <source>
        <strain evidence="3">JCM 3146</strain>
    </source>
</reference>
<dbReference type="Pfam" id="PF19054">
    <property type="entry name" value="DUF5753"/>
    <property type="match status" value="1"/>
</dbReference>
<comment type="caution">
    <text evidence="2">The sequence shown here is derived from an EMBL/GenBank/DDBJ whole genome shotgun (WGS) entry which is preliminary data.</text>
</comment>
<evidence type="ECO:0000259" key="1">
    <source>
        <dbReference type="PROSITE" id="PS50943"/>
    </source>
</evidence>
<dbReference type="Pfam" id="PF13560">
    <property type="entry name" value="HTH_31"/>
    <property type="match status" value="1"/>
</dbReference>
<dbReference type="CDD" id="cd00093">
    <property type="entry name" value="HTH_XRE"/>
    <property type="match status" value="1"/>
</dbReference>
<dbReference type="Proteomes" id="UP001501822">
    <property type="component" value="Unassembled WGS sequence"/>
</dbReference>
<gene>
    <name evidence="2" type="ORF">GCM10010151_00010</name>
</gene>
<dbReference type="InterPro" id="IPR010982">
    <property type="entry name" value="Lambda_DNA-bd_dom_sf"/>
</dbReference>
<dbReference type="InterPro" id="IPR043917">
    <property type="entry name" value="DUF5753"/>
</dbReference>
<dbReference type="PROSITE" id="PS50943">
    <property type="entry name" value="HTH_CROC1"/>
    <property type="match status" value="1"/>
</dbReference>
<dbReference type="SUPFAM" id="SSF47413">
    <property type="entry name" value="lambda repressor-like DNA-binding domains"/>
    <property type="match status" value="1"/>
</dbReference>
<evidence type="ECO:0000313" key="3">
    <source>
        <dbReference type="Proteomes" id="UP001501822"/>
    </source>
</evidence>
<keyword evidence="3" id="KW-1185">Reference proteome</keyword>
<dbReference type="Gene3D" id="1.10.260.40">
    <property type="entry name" value="lambda repressor-like DNA-binding domains"/>
    <property type="match status" value="1"/>
</dbReference>
<evidence type="ECO:0000313" key="2">
    <source>
        <dbReference type="EMBL" id="GAA0313895.1"/>
    </source>
</evidence>
<name>A0ABP3FBC4_9ACTN</name>
<dbReference type="InterPro" id="IPR001387">
    <property type="entry name" value="Cro/C1-type_HTH"/>
</dbReference>
<organism evidence="2 3">
    <name type="scientific">Actinoallomurus spadix</name>
    <dbReference type="NCBI Taxonomy" id="79912"/>
    <lineage>
        <taxon>Bacteria</taxon>
        <taxon>Bacillati</taxon>
        <taxon>Actinomycetota</taxon>
        <taxon>Actinomycetes</taxon>
        <taxon>Streptosporangiales</taxon>
        <taxon>Thermomonosporaceae</taxon>
        <taxon>Actinoallomurus</taxon>
    </lineage>
</organism>
<dbReference type="SMART" id="SM00530">
    <property type="entry name" value="HTH_XRE"/>
    <property type="match status" value="1"/>
</dbReference>
<dbReference type="EMBL" id="BAAABM010000002">
    <property type="protein sequence ID" value="GAA0313895.1"/>
    <property type="molecule type" value="Genomic_DNA"/>
</dbReference>
<protein>
    <submittedName>
        <fullName evidence="2">Helix-turn-helix transcriptional regulator</fullName>
    </submittedName>
</protein>
<proteinExistence type="predicted"/>
<sequence>MATYATANHSLVDIDPSASAAEQYAYRLRLHRERAELTQDEVARKCIISVKMIGHFENCRRIPTLRVSQDLDRLFGLDRYFEELHAHVVRETALSPAFRSYADEEQRADYLRIFDPLLVPGLGQTAAYAREVLRTGQPDDRLGQAVALRLGRQDILDREEPPFLVLLMKETVLREIVGGPGVMKEQLAHLLEMAQRPNVSIQVIPARAPVYVASPFTLLGHMESADLAYVDGAGGHGQLIGDPRQVHSLAVRFDWIRGVALPMSESEELIRVIMEQM</sequence>